<organism evidence="2 3">
    <name type="scientific">Gymnopus androsaceus JB14</name>
    <dbReference type="NCBI Taxonomy" id="1447944"/>
    <lineage>
        <taxon>Eukaryota</taxon>
        <taxon>Fungi</taxon>
        <taxon>Dikarya</taxon>
        <taxon>Basidiomycota</taxon>
        <taxon>Agaricomycotina</taxon>
        <taxon>Agaricomycetes</taxon>
        <taxon>Agaricomycetidae</taxon>
        <taxon>Agaricales</taxon>
        <taxon>Marasmiineae</taxon>
        <taxon>Omphalotaceae</taxon>
        <taxon>Gymnopus</taxon>
    </lineage>
</organism>
<sequence>MAPAQVDAPPLCSKCQNPAFKPRVNVNSSELYMKFRSESGPFALKTQEVDDIILLCDRDLEDYEAEVMRLQAQILFVQGQQTRLRNHKTKILSLNSPIRKLPNEVLALIFDYACEWNVLQEFPWTFDEEAQTKLTLPIITYLPALSLSSTCSRWRSVAKSSPSLWSRLKLEISAKYAEPGVLDAFIAAVDLFLVCSNQNPLEIDLDIRGESEHRSLALDLLMQHSQRWKTFSYNGSYTIATHLDYHSSQNFSRLESLQIHEAPSVAEDLDIFQETPKLRKLLAGNCLVSQIPWTQVTELEFWIFHDQLDRILDTCPNLVLLELWEAREASTISPCIPPKTSKTIDTLRIIVDDSDLPQGLLDVTLSSFTFPALNELHIESNSSRKTYDRKWPKDLFATFLSRSSCKLTTFVIHGVGLTDADLSSALQLLPSLTTLDISDYEALPKINPITSDFISSLHSSSQNKLARSNSIVIPKLCNLELDVSGIDFSSAWFHRAGIHIHSLQRQLKSTVYDQWCCDSVNEK</sequence>
<protein>
    <submittedName>
        <fullName evidence="2">Uncharacterized protein</fullName>
    </submittedName>
</protein>
<evidence type="ECO:0000313" key="3">
    <source>
        <dbReference type="Proteomes" id="UP000799118"/>
    </source>
</evidence>
<dbReference type="EMBL" id="ML769419">
    <property type="protein sequence ID" value="KAE9404097.1"/>
    <property type="molecule type" value="Genomic_DNA"/>
</dbReference>
<reference evidence="2" key="1">
    <citation type="journal article" date="2019" name="Environ. Microbiol.">
        <title>Fungal ecological strategies reflected in gene transcription - a case study of two litter decomposers.</title>
        <authorList>
            <person name="Barbi F."/>
            <person name="Kohler A."/>
            <person name="Barry K."/>
            <person name="Baskaran P."/>
            <person name="Daum C."/>
            <person name="Fauchery L."/>
            <person name="Ihrmark K."/>
            <person name="Kuo A."/>
            <person name="LaButti K."/>
            <person name="Lipzen A."/>
            <person name="Morin E."/>
            <person name="Grigoriev I.V."/>
            <person name="Henrissat B."/>
            <person name="Lindahl B."/>
            <person name="Martin F."/>
        </authorList>
    </citation>
    <scope>NUCLEOTIDE SEQUENCE</scope>
    <source>
        <strain evidence="2">JB14</strain>
    </source>
</reference>
<dbReference type="InterPro" id="IPR032675">
    <property type="entry name" value="LRR_dom_sf"/>
</dbReference>
<evidence type="ECO:0000256" key="1">
    <source>
        <dbReference type="SAM" id="Coils"/>
    </source>
</evidence>
<feature type="coiled-coil region" evidence="1">
    <location>
        <begin position="53"/>
        <end position="80"/>
    </location>
</feature>
<dbReference type="SUPFAM" id="SSF52047">
    <property type="entry name" value="RNI-like"/>
    <property type="match status" value="1"/>
</dbReference>
<dbReference type="InterPro" id="IPR036047">
    <property type="entry name" value="F-box-like_dom_sf"/>
</dbReference>
<dbReference type="Proteomes" id="UP000799118">
    <property type="component" value="Unassembled WGS sequence"/>
</dbReference>
<dbReference type="Gene3D" id="1.20.1280.50">
    <property type="match status" value="1"/>
</dbReference>
<keyword evidence="3" id="KW-1185">Reference proteome</keyword>
<gene>
    <name evidence="2" type="ORF">BT96DRAFT_438501</name>
</gene>
<accession>A0A6A4I4L6</accession>
<evidence type="ECO:0000313" key="2">
    <source>
        <dbReference type="EMBL" id="KAE9404097.1"/>
    </source>
</evidence>
<proteinExistence type="predicted"/>
<dbReference type="OrthoDB" id="3022400at2759"/>
<keyword evidence="1" id="KW-0175">Coiled coil</keyword>
<dbReference type="AlphaFoldDB" id="A0A6A4I4L6"/>
<dbReference type="Gene3D" id="3.80.10.10">
    <property type="entry name" value="Ribonuclease Inhibitor"/>
    <property type="match status" value="1"/>
</dbReference>
<dbReference type="SUPFAM" id="SSF81383">
    <property type="entry name" value="F-box domain"/>
    <property type="match status" value="1"/>
</dbReference>
<name>A0A6A4I4L6_9AGAR</name>